<feature type="compositionally biased region" description="Basic residues" evidence="5">
    <location>
        <begin position="544"/>
        <end position="554"/>
    </location>
</feature>
<evidence type="ECO:0000256" key="3">
    <source>
        <dbReference type="ARBA" id="ARBA00022833"/>
    </source>
</evidence>
<keyword evidence="3" id="KW-0862">Zinc</keyword>
<proteinExistence type="predicted"/>
<feature type="region of interest" description="Disordered" evidence="5">
    <location>
        <begin position="495"/>
        <end position="514"/>
    </location>
</feature>
<protein>
    <recommendedName>
        <fullName evidence="6">BED-type domain-containing protein</fullName>
    </recommendedName>
</protein>
<keyword evidence="2 4" id="KW-0863">Zinc-finger</keyword>
<keyword evidence="8" id="KW-1185">Reference proteome</keyword>
<evidence type="ECO:0000256" key="1">
    <source>
        <dbReference type="ARBA" id="ARBA00022723"/>
    </source>
</evidence>
<dbReference type="GO" id="GO:0003677">
    <property type="term" value="F:DNA binding"/>
    <property type="evidence" value="ECO:0007669"/>
    <property type="project" value="InterPro"/>
</dbReference>
<feature type="compositionally biased region" description="Basic and acidic residues" evidence="5">
    <location>
        <begin position="495"/>
        <end position="512"/>
    </location>
</feature>
<dbReference type="PROSITE" id="PS50808">
    <property type="entry name" value="ZF_BED"/>
    <property type="match status" value="1"/>
</dbReference>
<name>A0AA47P387_MERPO</name>
<dbReference type="InterPro" id="IPR036236">
    <property type="entry name" value="Znf_C2H2_sf"/>
</dbReference>
<dbReference type="Pfam" id="PF02892">
    <property type="entry name" value="zf-BED"/>
    <property type="match status" value="1"/>
</dbReference>
<organism evidence="7 8">
    <name type="scientific">Merluccius polli</name>
    <name type="common">Benguela hake</name>
    <name type="synonym">Merluccius cadenati</name>
    <dbReference type="NCBI Taxonomy" id="89951"/>
    <lineage>
        <taxon>Eukaryota</taxon>
        <taxon>Metazoa</taxon>
        <taxon>Chordata</taxon>
        <taxon>Craniata</taxon>
        <taxon>Vertebrata</taxon>
        <taxon>Euteleostomi</taxon>
        <taxon>Actinopterygii</taxon>
        <taxon>Neopterygii</taxon>
        <taxon>Teleostei</taxon>
        <taxon>Neoteleostei</taxon>
        <taxon>Acanthomorphata</taxon>
        <taxon>Zeiogadaria</taxon>
        <taxon>Gadariae</taxon>
        <taxon>Gadiformes</taxon>
        <taxon>Gadoidei</taxon>
        <taxon>Merlucciidae</taxon>
        <taxon>Merluccius</taxon>
    </lineage>
</organism>
<keyword evidence="1" id="KW-0479">Metal-binding</keyword>
<dbReference type="AlphaFoldDB" id="A0AA47P387"/>
<evidence type="ECO:0000259" key="6">
    <source>
        <dbReference type="PROSITE" id="PS50808"/>
    </source>
</evidence>
<evidence type="ECO:0000313" key="7">
    <source>
        <dbReference type="EMBL" id="KAK0146118.1"/>
    </source>
</evidence>
<feature type="region of interest" description="Disordered" evidence="5">
    <location>
        <begin position="134"/>
        <end position="162"/>
    </location>
</feature>
<dbReference type="InterPro" id="IPR003656">
    <property type="entry name" value="Znf_BED"/>
</dbReference>
<dbReference type="GO" id="GO:0008270">
    <property type="term" value="F:zinc ion binding"/>
    <property type="evidence" value="ECO:0007669"/>
    <property type="project" value="UniProtKB-KW"/>
</dbReference>
<gene>
    <name evidence="7" type="ORF">N1851_014613</name>
</gene>
<comment type="caution">
    <text evidence="7">The sequence shown here is derived from an EMBL/GenBank/DDBJ whole genome shotgun (WGS) entry which is preliminary data.</text>
</comment>
<reference evidence="7" key="1">
    <citation type="journal article" date="2023" name="Front. Mar. Sci.">
        <title>A new Merluccius polli reference genome to investigate the effects of global change in West African waters.</title>
        <authorList>
            <person name="Mateo J.L."/>
            <person name="Blanco-Fernandez C."/>
            <person name="Garcia-Vazquez E."/>
            <person name="Machado-Schiaffino G."/>
        </authorList>
    </citation>
    <scope>NUCLEOTIDE SEQUENCE</scope>
    <source>
        <strain evidence="7">C29</strain>
        <tissue evidence="7">Fin</tissue>
    </source>
</reference>
<dbReference type="SUPFAM" id="SSF57667">
    <property type="entry name" value="beta-beta-alpha zinc fingers"/>
    <property type="match status" value="1"/>
</dbReference>
<evidence type="ECO:0000256" key="2">
    <source>
        <dbReference type="ARBA" id="ARBA00022771"/>
    </source>
</evidence>
<evidence type="ECO:0000313" key="8">
    <source>
        <dbReference type="Proteomes" id="UP001174136"/>
    </source>
</evidence>
<feature type="region of interest" description="Disordered" evidence="5">
    <location>
        <begin position="440"/>
        <end position="480"/>
    </location>
</feature>
<sequence>MASGGERERFEEAPASFKSSVWEHFGFAVDYNDEGQKTVDKTKSVCKRCLTRVPYANGNTSNMGMHLRRKHPDVSLSQSRTAAQDLEKRYTKADVQKYLQKATALDPRFKSLPFIDEPSRVQLYRDLTTEILEHEQQSQAESETRPSTSTEERHASSPPPQKKTAMAELFGAVFKTKDQTLKDVPLNGENAQVPQSPLSHGVPGVTFYLLEAGRASLDPSRRYSHGGDQAHESVHLRHGFIQPIRLHEQDDVTQFAVGMDLLVTVKELQLSLQLHQVKEMAIGLGQAFQRLGWELCVERLLKIQQLHEEQPVQMLKALLGLSPETVVVESPVDVSRVLRVPPSLPFVKRPLRSELLQLLLETRPWHEDISVVSRRFEGGVGLRERPLKSEEQKHELEILQLGLQAVRPCATVSSSASGRSVTPLEATVLTALEVKSLRAGAPSGVSVHPASSVQVLSEEEKEEEEKKEANPPSAAKNTLASGTVQAVRVAVHEHRAGGHGADPRLQRVESRPPSHVCATRFSATLNADISLPTTANDDDTRSSPSKHPRNRSRMAPRASTQRTTSDGWRRVRLPPHLVPDGGGHRGDQAVPHGAGRRGQHRARLQALGEQRVVAGERLRQLLLAAAAALLLRVVDVVDVVVVLDGGGQLPHAQEGGGRVVVLRGVQADLVHVHVSSGTRSAGARPSSL</sequence>
<dbReference type="EMBL" id="JAOPHQ010002620">
    <property type="protein sequence ID" value="KAK0146118.1"/>
    <property type="molecule type" value="Genomic_DNA"/>
</dbReference>
<accession>A0AA47P387</accession>
<dbReference type="SMART" id="SM00614">
    <property type="entry name" value="ZnF_BED"/>
    <property type="match status" value="1"/>
</dbReference>
<evidence type="ECO:0000256" key="5">
    <source>
        <dbReference type="SAM" id="MobiDB-lite"/>
    </source>
</evidence>
<feature type="domain" description="BED-type" evidence="6">
    <location>
        <begin position="16"/>
        <end position="78"/>
    </location>
</feature>
<evidence type="ECO:0000256" key="4">
    <source>
        <dbReference type="PROSITE-ProRule" id="PRU00027"/>
    </source>
</evidence>
<feature type="region of interest" description="Disordered" evidence="5">
    <location>
        <begin position="528"/>
        <end position="601"/>
    </location>
</feature>
<dbReference type="Proteomes" id="UP001174136">
    <property type="component" value="Unassembled WGS sequence"/>
</dbReference>